<comment type="caution">
    <text evidence="2">The sequence shown here is derived from an EMBL/GenBank/DDBJ whole genome shotgun (WGS) entry which is preliminary data.</text>
</comment>
<reference evidence="2 3" key="1">
    <citation type="submission" date="2023-09" db="EMBL/GenBank/DDBJ databases">
        <authorList>
            <person name="Rey-Velasco X."/>
        </authorList>
    </citation>
    <scope>NUCLEOTIDE SEQUENCE [LARGE SCALE GENOMIC DNA]</scope>
    <source>
        <strain evidence="2 3">P050</strain>
    </source>
</reference>
<dbReference type="EMBL" id="JAVRHV010000002">
    <property type="protein sequence ID" value="MDT0552781.1"/>
    <property type="molecule type" value="Genomic_DNA"/>
</dbReference>
<evidence type="ECO:0000313" key="3">
    <source>
        <dbReference type="Proteomes" id="UP001252186"/>
    </source>
</evidence>
<keyword evidence="1" id="KW-0472">Membrane</keyword>
<keyword evidence="3" id="KW-1185">Reference proteome</keyword>
<dbReference type="InterPro" id="IPR005625">
    <property type="entry name" value="PepSY-ass_TM"/>
</dbReference>
<keyword evidence="1" id="KW-0812">Transmembrane</keyword>
<keyword evidence="1" id="KW-1133">Transmembrane helix</keyword>
<feature type="transmembrane region" description="Helical" evidence="1">
    <location>
        <begin position="21"/>
        <end position="42"/>
    </location>
</feature>
<name>A0ABU2Y3M8_9FLAO</name>
<feature type="transmembrane region" description="Helical" evidence="1">
    <location>
        <begin position="155"/>
        <end position="177"/>
    </location>
</feature>
<dbReference type="Proteomes" id="UP001252186">
    <property type="component" value="Unassembled WGS sequence"/>
</dbReference>
<protein>
    <submittedName>
        <fullName evidence="2">PepSY-associated TM helix domain-containing protein</fullName>
    </submittedName>
</protein>
<dbReference type="Pfam" id="PF03929">
    <property type="entry name" value="PepSY_TM"/>
    <property type="match status" value="1"/>
</dbReference>
<organism evidence="2 3">
    <name type="scientific">Urechidicola vernalis</name>
    <dbReference type="NCBI Taxonomy" id="3075600"/>
    <lineage>
        <taxon>Bacteria</taxon>
        <taxon>Pseudomonadati</taxon>
        <taxon>Bacteroidota</taxon>
        <taxon>Flavobacteriia</taxon>
        <taxon>Flavobacteriales</taxon>
        <taxon>Flavobacteriaceae</taxon>
        <taxon>Urechidicola</taxon>
    </lineage>
</organism>
<proteinExistence type="predicted"/>
<gene>
    <name evidence="2" type="ORF">RM519_05950</name>
</gene>
<dbReference type="RefSeq" id="WP_311592716.1">
    <property type="nucleotide sequence ID" value="NZ_JAVRHV010000002.1"/>
</dbReference>
<sequence>MKTKRQKQAKTIRGFRKVHRAMGIFLFSFFFIVSISGVLLGWKKHSNEIISPINHQGTTVNFEKWLPLEKLHSISDSIIKKDIAQNISLSLDKIEVKKEKGMIKFVYKQDYWGVQLDGATGQLLNVGKRNADFIENIHDGSIVDNYLGTNGYFKLFYTTLMGIALLTFSISGFWLWYGPKRMRKTN</sequence>
<accession>A0ABU2Y3M8</accession>
<evidence type="ECO:0000256" key="1">
    <source>
        <dbReference type="SAM" id="Phobius"/>
    </source>
</evidence>
<evidence type="ECO:0000313" key="2">
    <source>
        <dbReference type="EMBL" id="MDT0552781.1"/>
    </source>
</evidence>